<dbReference type="Pfam" id="PF04253">
    <property type="entry name" value="TFR_dimer"/>
    <property type="match status" value="1"/>
</dbReference>
<proteinExistence type="inferred from homology"/>
<dbReference type="InterPro" id="IPR046450">
    <property type="entry name" value="PA_dom_sf"/>
</dbReference>
<comment type="similarity">
    <text evidence="1">Belongs to the peptidase M28 family. M28B subfamily.</text>
</comment>
<dbReference type="EMBL" id="UINC01018807">
    <property type="protein sequence ID" value="SVA79277.1"/>
    <property type="molecule type" value="Genomic_DNA"/>
</dbReference>
<dbReference type="CDD" id="cd02121">
    <property type="entry name" value="PA_GCPII_like"/>
    <property type="match status" value="1"/>
</dbReference>
<dbReference type="SUPFAM" id="SSF52025">
    <property type="entry name" value="PA domain"/>
    <property type="match status" value="1"/>
</dbReference>
<dbReference type="PANTHER" id="PTHR10404:SF46">
    <property type="entry name" value="VACUOLAR PROTEIN SORTING-ASSOCIATED PROTEIN 70"/>
    <property type="match status" value="1"/>
</dbReference>
<feature type="domain" description="Transferrin receptor-like dimerisation" evidence="3">
    <location>
        <begin position="612"/>
        <end position="729"/>
    </location>
</feature>
<organism evidence="5">
    <name type="scientific">marine metagenome</name>
    <dbReference type="NCBI Taxonomy" id="408172"/>
    <lineage>
        <taxon>unclassified sequences</taxon>
        <taxon>metagenomes</taxon>
        <taxon>ecological metagenomes</taxon>
    </lineage>
</organism>
<feature type="domain" description="Peptidase M28" evidence="4">
    <location>
        <begin position="343"/>
        <end position="548"/>
    </location>
</feature>
<evidence type="ECO:0000259" key="4">
    <source>
        <dbReference type="Pfam" id="PF04389"/>
    </source>
</evidence>
<dbReference type="SUPFAM" id="SSF47672">
    <property type="entry name" value="Transferrin receptor-like dimerisation domain"/>
    <property type="match status" value="1"/>
</dbReference>
<dbReference type="Pfam" id="PF02225">
    <property type="entry name" value="PA"/>
    <property type="match status" value="1"/>
</dbReference>
<dbReference type="InterPro" id="IPR003137">
    <property type="entry name" value="PA_domain"/>
</dbReference>
<dbReference type="InterPro" id="IPR039373">
    <property type="entry name" value="Peptidase_M28B"/>
</dbReference>
<protein>
    <recommendedName>
        <fullName evidence="6">Folate hydrolase</fullName>
    </recommendedName>
</protein>
<evidence type="ECO:0000259" key="3">
    <source>
        <dbReference type="Pfam" id="PF04253"/>
    </source>
</evidence>
<dbReference type="InterPro" id="IPR007365">
    <property type="entry name" value="TFR-like_dimer_dom"/>
</dbReference>
<dbReference type="PANTHER" id="PTHR10404">
    <property type="entry name" value="N-ACETYLATED-ALPHA-LINKED ACIDIC DIPEPTIDASE"/>
    <property type="match status" value="1"/>
</dbReference>
<dbReference type="InterPro" id="IPR007484">
    <property type="entry name" value="Peptidase_M28"/>
</dbReference>
<dbReference type="FunFam" id="3.40.630.10:FF:000101">
    <property type="entry name" value="N-acetylated alpha-linked acidic dipeptidase like 1"/>
    <property type="match status" value="1"/>
</dbReference>
<evidence type="ECO:0008006" key="6">
    <source>
        <dbReference type="Google" id="ProtNLM"/>
    </source>
</evidence>
<evidence type="ECO:0000259" key="2">
    <source>
        <dbReference type="Pfam" id="PF02225"/>
    </source>
</evidence>
<feature type="domain" description="PA" evidence="2">
    <location>
        <begin position="163"/>
        <end position="249"/>
    </location>
</feature>
<evidence type="ECO:0000313" key="5">
    <source>
        <dbReference type="EMBL" id="SVA79277.1"/>
    </source>
</evidence>
<dbReference type="Pfam" id="PF04389">
    <property type="entry name" value="Peptidase_M28"/>
    <property type="match status" value="1"/>
</dbReference>
<gene>
    <name evidence="5" type="ORF">METZ01_LOCUS132131</name>
</gene>
<dbReference type="PROSITE" id="PS51257">
    <property type="entry name" value="PROKAR_LIPOPROTEIN"/>
    <property type="match status" value="1"/>
</dbReference>
<dbReference type="Gene3D" id="3.50.30.30">
    <property type="match status" value="1"/>
</dbReference>
<evidence type="ECO:0000256" key="1">
    <source>
        <dbReference type="ARBA" id="ARBA00005634"/>
    </source>
</evidence>
<dbReference type="SUPFAM" id="SSF53187">
    <property type="entry name" value="Zn-dependent exopeptidases"/>
    <property type="match status" value="1"/>
</dbReference>
<accession>A0A381YS14</accession>
<dbReference type="InterPro" id="IPR036757">
    <property type="entry name" value="TFR-like_dimer_dom_sf"/>
</dbReference>
<dbReference type="Gene3D" id="1.20.930.40">
    <property type="entry name" value="Transferrin receptor-like, dimerisation domain"/>
    <property type="match status" value="1"/>
</dbReference>
<dbReference type="AlphaFoldDB" id="A0A381YS14"/>
<name>A0A381YS14_9ZZZZ</name>
<reference evidence="5" key="1">
    <citation type="submission" date="2018-05" db="EMBL/GenBank/DDBJ databases">
        <authorList>
            <person name="Lanie J.A."/>
            <person name="Ng W.-L."/>
            <person name="Kazmierczak K.M."/>
            <person name="Andrzejewski T.M."/>
            <person name="Davidsen T.M."/>
            <person name="Wayne K.J."/>
            <person name="Tettelin H."/>
            <person name="Glass J.I."/>
            <person name="Rusch D."/>
            <person name="Podicherti R."/>
            <person name="Tsui H.-C.T."/>
            <person name="Winkler M.E."/>
        </authorList>
    </citation>
    <scope>NUCLEOTIDE SEQUENCE</scope>
</reference>
<sequence>MYHRTQSRPVNRHSLAWLAMLVGCLIVAMAGSAVLSQETALRGFLPDEVSAQREREKVFRAVPDPERLREYMRFITEEPHHAGSPGSRRVANYMVEQLSSWGLEARIEEHEALMPMPVERIVELVEPTRFRLSLEEPEIAQDKDSGDAGALPSYNAYSADGDVTAELVYVNYGIPEDYERLEELGIDVAGKIVIAKYGRSWRGIKPKLAWEHGAVGCIIYSDPKEDGYYQGEVYPDGPFRPAFGAQRGSVMDMPVYPGDPLTPGWGSEPGARRLNRADAATILQIPVLPISHADAQPLLDALEGPVAPEDWRGALPITYRIGPGPARVHMKLSFDWQTRPLYNVVVRIDGTDFPDQWVLHGNHHDAWVNGAADPTSGNVALMETARGLAELLQQGWRPKRTIILAAWDGEEWGLLGSTEWGEKHAEELRANAVAYINTDSTNRGWLSAGGSHSLQQFVNEVARDVPGPRGGGSVREELLAHRLEAAQDDGARARAAVESSKGFSISALGSGSDYTVFLDHLTVASLNLGFGGDSSSSGVYHSKYDSFDWYTRFSDTDFTHVRALSQTVGTSILRLADATVLPFNFVDYANTIAIYLEEIEILFQSFDEPPSLDFEPIHEALARLERAGSAYELSLRRLDETDSAAVRARIGDVAQLNRLLFTSERALASRAGLPQRDWFKHLIYAPGLYTGYGVKTLPGIRESIEQEEWNQVATFVTRVSEALEGLADQVDDATILMHRVAG</sequence>
<dbReference type="Gene3D" id="3.40.630.10">
    <property type="entry name" value="Zn peptidases"/>
    <property type="match status" value="1"/>
</dbReference>